<reference evidence="2 3" key="1">
    <citation type="submission" date="2020-04" db="EMBL/GenBank/DDBJ databases">
        <authorList>
            <person name="Alioto T."/>
            <person name="Alioto T."/>
            <person name="Gomez Garrido J."/>
        </authorList>
    </citation>
    <scope>NUCLEOTIDE SEQUENCE [LARGE SCALE GENOMIC DNA]</scope>
</reference>
<dbReference type="Proteomes" id="UP000494165">
    <property type="component" value="Unassembled WGS sequence"/>
</dbReference>
<gene>
    <name evidence="2" type="ORF">CLODIP_2_CD15959</name>
</gene>
<accession>A0A8S1CGF7</accession>
<sequence length="321" mass="37460">MSVLRDACDEAERRKARERDLILEGEALWRAKQRQTWINRLKDQRENRELLTTYNPWGRPGCGAPTDDLRKKKFAEVARDPPPIPALAMGRPGGGAPLRTKSGKLQTILKVDPAIRFQDPAKKCVEIEMRYRAPQTQQIEYKSELDALVSEKKRLQSEVWKNCNSEVRKMGWISDPNISARDEGENSTTDNHENYTTLPKISQGHAPLLQDRYFDVLHSRHPLSTTDVTRLQVPGFPEVRQHEDQDLVHTLQRQVMYKQKKLEELRRREVESCQRHFETWNKFWGRPGHGAPRKNAPLPRFNVNDFFDNELKDDFKLSMIK</sequence>
<proteinExistence type="predicted"/>
<feature type="region of interest" description="Disordered" evidence="1">
    <location>
        <begin position="178"/>
        <end position="198"/>
    </location>
</feature>
<comment type="caution">
    <text evidence="2">The sequence shown here is derived from an EMBL/GenBank/DDBJ whole genome shotgun (WGS) entry which is preliminary data.</text>
</comment>
<organism evidence="2 3">
    <name type="scientific">Cloeon dipterum</name>
    <dbReference type="NCBI Taxonomy" id="197152"/>
    <lineage>
        <taxon>Eukaryota</taxon>
        <taxon>Metazoa</taxon>
        <taxon>Ecdysozoa</taxon>
        <taxon>Arthropoda</taxon>
        <taxon>Hexapoda</taxon>
        <taxon>Insecta</taxon>
        <taxon>Pterygota</taxon>
        <taxon>Palaeoptera</taxon>
        <taxon>Ephemeroptera</taxon>
        <taxon>Pisciforma</taxon>
        <taxon>Baetidae</taxon>
        <taxon>Cloeon</taxon>
    </lineage>
</organism>
<protein>
    <submittedName>
        <fullName evidence="2">Uncharacterized protein</fullName>
    </submittedName>
</protein>
<dbReference type="AlphaFoldDB" id="A0A8S1CGF7"/>
<feature type="region of interest" description="Disordered" evidence="1">
    <location>
        <begin position="80"/>
        <end position="100"/>
    </location>
</feature>
<name>A0A8S1CGF7_9INSE</name>
<dbReference type="EMBL" id="CADEPI010000026">
    <property type="protein sequence ID" value="CAB3366621.1"/>
    <property type="molecule type" value="Genomic_DNA"/>
</dbReference>
<dbReference type="OrthoDB" id="8185397at2759"/>
<feature type="compositionally biased region" description="Polar residues" evidence="1">
    <location>
        <begin position="186"/>
        <end position="198"/>
    </location>
</feature>
<evidence type="ECO:0000313" key="2">
    <source>
        <dbReference type="EMBL" id="CAB3366621.1"/>
    </source>
</evidence>
<evidence type="ECO:0000313" key="3">
    <source>
        <dbReference type="Proteomes" id="UP000494165"/>
    </source>
</evidence>
<keyword evidence="3" id="KW-1185">Reference proteome</keyword>
<evidence type="ECO:0000256" key="1">
    <source>
        <dbReference type="SAM" id="MobiDB-lite"/>
    </source>
</evidence>